<dbReference type="Gene3D" id="3.30.70.100">
    <property type="match status" value="1"/>
</dbReference>
<evidence type="ECO:0000313" key="2">
    <source>
        <dbReference type="Proteomes" id="UP000319267"/>
    </source>
</evidence>
<keyword evidence="2" id="KW-1185">Reference proteome</keyword>
<gene>
    <name evidence="1" type="ORF">SAMN06265220_102391</name>
</gene>
<reference evidence="1 2" key="1">
    <citation type="submission" date="2017-05" db="EMBL/GenBank/DDBJ databases">
        <authorList>
            <person name="Varghese N."/>
            <person name="Submissions S."/>
        </authorList>
    </citation>
    <scope>NUCLEOTIDE SEQUENCE [LARGE SCALE GENOMIC DNA]</scope>
    <source>
        <strain evidence="1 2">DSM 29982</strain>
    </source>
</reference>
<dbReference type="InterPro" id="IPR011008">
    <property type="entry name" value="Dimeric_a/b-barrel"/>
</dbReference>
<dbReference type="Proteomes" id="UP000319267">
    <property type="component" value="Unassembled WGS sequence"/>
</dbReference>
<dbReference type="AlphaFoldDB" id="A0A521CII4"/>
<organism evidence="1 2">
    <name type="scientific">Flavobacterium nitrogenifigens</name>
    <dbReference type="NCBI Taxonomy" id="1617283"/>
    <lineage>
        <taxon>Bacteria</taxon>
        <taxon>Pseudomonadati</taxon>
        <taxon>Bacteroidota</taxon>
        <taxon>Flavobacteriia</taxon>
        <taxon>Flavobacteriales</taxon>
        <taxon>Flavobacteriaceae</taxon>
        <taxon>Flavobacterium</taxon>
    </lineage>
</organism>
<protein>
    <recommendedName>
        <fullName evidence="3">Antibiotic biosynthesis monooxygenase</fullName>
    </recommendedName>
</protein>
<name>A0A521CII4_9FLAO</name>
<evidence type="ECO:0008006" key="3">
    <source>
        <dbReference type="Google" id="ProtNLM"/>
    </source>
</evidence>
<evidence type="ECO:0000313" key="1">
    <source>
        <dbReference type="EMBL" id="SMO59256.1"/>
    </source>
</evidence>
<dbReference type="EMBL" id="FXTQ01000002">
    <property type="protein sequence ID" value="SMO59256.1"/>
    <property type="molecule type" value="Genomic_DNA"/>
</dbReference>
<accession>A0A521CII4</accession>
<dbReference type="SUPFAM" id="SSF54909">
    <property type="entry name" value="Dimeric alpha+beta barrel"/>
    <property type="match status" value="1"/>
</dbReference>
<sequence>MIFYNDLVFTILNFTSIKTEIMKTNLLISIVLLTLFSYRTNAQSTTINSEIKSKKSETMQQIFIDKFIVPEKSKQEFLERVRINRNFIKHLNGFVNDNAYERIDENGNLIYITIAVWENETVLKNAKEAVQAQYKKEGFNISEMFERLHITMERNIYKESEKL</sequence>
<proteinExistence type="predicted"/>